<comment type="caution">
    <text evidence="7">The sequence shown here is derived from an EMBL/GenBank/DDBJ whole genome shotgun (WGS) entry which is preliminary data.</text>
</comment>
<evidence type="ECO:0000256" key="4">
    <source>
        <dbReference type="ARBA" id="ARBA00022801"/>
    </source>
</evidence>
<dbReference type="RefSeq" id="WP_051162019.1">
    <property type="nucleotide sequence ID" value="NZ_JACHIT010000001.1"/>
</dbReference>
<evidence type="ECO:0000313" key="7">
    <source>
        <dbReference type="EMBL" id="MBB5911268.1"/>
    </source>
</evidence>
<comment type="similarity">
    <text evidence="2">In the central section; belongs to the CRISPR-associated helicase Cas3 family.</text>
</comment>
<gene>
    <name evidence="7" type="ORF">BJY24_000135</name>
</gene>
<keyword evidence="7" id="KW-0067">ATP-binding</keyword>
<comment type="similarity">
    <text evidence="1">In the N-terminal section; belongs to the CRISPR-associated nuclease Cas3-HD family.</text>
</comment>
<dbReference type="CDD" id="cd09641">
    <property type="entry name" value="Cas3''_I"/>
    <property type="match status" value="1"/>
</dbReference>
<dbReference type="InterPro" id="IPR027417">
    <property type="entry name" value="P-loop_NTPase"/>
</dbReference>
<accession>A0A7W9UFJ2</accession>
<dbReference type="SUPFAM" id="SSF52540">
    <property type="entry name" value="P-loop containing nucleoside triphosphate hydrolases"/>
    <property type="match status" value="1"/>
</dbReference>
<dbReference type="Pfam" id="PF18019">
    <property type="entry name" value="Cas3_HD"/>
    <property type="match status" value="1"/>
</dbReference>
<evidence type="ECO:0000256" key="3">
    <source>
        <dbReference type="ARBA" id="ARBA00022723"/>
    </source>
</evidence>
<protein>
    <submittedName>
        <fullName evidence="7">CRISPR-associated endonuclease/helicase Cas3</fullName>
        <ecNumber evidence="7">3.1.-.-</ecNumber>
        <ecNumber evidence="7">3.6.4.-</ecNumber>
    </submittedName>
</protein>
<evidence type="ECO:0000256" key="2">
    <source>
        <dbReference type="ARBA" id="ARBA00009046"/>
    </source>
</evidence>
<dbReference type="InterPro" id="IPR006483">
    <property type="entry name" value="CRISPR-assoc_Cas3_HD"/>
</dbReference>
<dbReference type="NCBIfam" id="TIGR01596">
    <property type="entry name" value="cas3_HD"/>
    <property type="match status" value="1"/>
</dbReference>
<evidence type="ECO:0000313" key="8">
    <source>
        <dbReference type="Proteomes" id="UP000540412"/>
    </source>
</evidence>
<dbReference type="GO" id="GO:0004386">
    <property type="term" value="F:helicase activity"/>
    <property type="evidence" value="ECO:0007669"/>
    <property type="project" value="UniProtKB-KW"/>
</dbReference>
<feature type="domain" description="HD Cas3-type" evidence="6">
    <location>
        <begin position="11"/>
        <end position="183"/>
    </location>
</feature>
<evidence type="ECO:0000259" key="6">
    <source>
        <dbReference type="PROSITE" id="PS51643"/>
    </source>
</evidence>
<reference evidence="7 8" key="1">
    <citation type="submission" date="2020-08" db="EMBL/GenBank/DDBJ databases">
        <title>Sequencing the genomes of 1000 actinobacteria strains.</title>
        <authorList>
            <person name="Klenk H.-P."/>
        </authorList>
    </citation>
    <scope>NUCLEOTIDE SEQUENCE [LARGE SCALE GENOMIC DNA]</scope>
    <source>
        <strain evidence="7 8">DSM 43582</strain>
    </source>
</reference>
<keyword evidence="7" id="KW-0255">Endonuclease</keyword>
<dbReference type="Gene3D" id="1.10.3210.30">
    <property type="match status" value="1"/>
</dbReference>
<dbReference type="GO" id="GO:0016787">
    <property type="term" value="F:hydrolase activity"/>
    <property type="evidence" value="ECO:0007669"/>
    <property type="project" value="UniProtKB-KW"/>
</dbReference>
<dbReference type="EC" id="3.1.-.-" evidence="7"/>
<organism evidence="7 8">
    <name type="scientific">Nocardia transvalensis</name>
    <dbReference type="NCBI Taxonomy" id="37333"/>
    <lineage>
        <taxon>Bacteria</taxon>
        <taxon>Bacillati</taxon>
        <taxon>Actinomycetota</taxon>
        <taxon>Actinomycetes</taxon>
        <taxon>Mycobacteriales</taxon>
        <taxon>Nocardiaceae</taxon>
        <taxon>Nocardia</taxon>
    </lineage>
</organism>
<keyword evidence="7" id="KW-0547">Nucleotide-binding</keyword>
<dbReference type="GO" id="GO:0046872">
    <property type="term" value="F:metal ion binding"/>
    <property type="evidence" value="ECO:0007669"/>
    <property type="project" value="UniProtKB-KW"/>
</dbReference>
<keyword evidence="4 7" id="KW-0378">Hydrolase</keyword>
<dbReference type="EMBL" id="JACHIT010000001">
    <property type="protein sequence ID" value="MBB5911268.1"/>
    <property type="molecule type" value="Genomic_DNA"/>
</dbReference>
<keyword evidence="7" id="KW-0540">Nuclease</keyword>
<keyword evidence="8" id="KW-1185">Reference proteome</keyword>
<dbReference type="InterPro" id="IPR038257">
    <property type="entry name" value="CRISPR-assoc_Cas3_HD_sf"/>
</dbReference>
<dbReference type="Proteomes" id="UP000540412">
    <property type="component" value="Unassembled WGS sequence"/>
</dbReference>
<keyword evidence="7" id="KW-0347">Helicase</keyword>
<sequence>MSDLWAHSKNARGVRHPLVAHLRGTAGLAGSFAAVFGAECIAYYLALVHDAGKARLVWQQGLLRAEASGGRVVGVDGQSIDHKRAGTWLAAQHIRPPVFAMVVWGHHGGLSDLLLLKDAVRQEVRGERDAVQEAVGAVAAIVPEVQRGSPVPVPEWVLRDENREAIELLVRLVFSAVVDADVLDTRGHYAEQTEPQAVSLASLVEVFEANRVEYLAEQAAACGVSPVDGVRSRVYEQAVAAGVAAGEAALFPFAAPTGAGKTIAVAGLGVHHARARGGSRLIVAVPFTSITGQNARVYRRLFGAEHVLEHHSGVDVDALPEGERRRHRLGAENWMSRWW</sequence>
<dbReference type="GO" id="GO:0004519">
    <property type="term" value="F:endonuclease activity"/>
    <property type="evidence" value="ECO:0007669"/>
    <property type="project" value="UniProtKB-KW"/>
</dbReference>
<proteinExistence type="inferred from homology"/>
<evidence type="ECO:0000256" key="5">
    <source>
        <dbReference type="ARBA" id="ARBA00023118"/>
    </source>
</evidence>
<name>A0A7W9UFJ2_9NOCA</name>
<dbReference type="AlphaFoldDB" id="A0A7W9UFJ2"/>
<dbReference type="GO" id="GO:0051607">
    <property type="term" value="P:defense response to virus"/>
    <property type="evidence" value="ECO:0007669"/>
    <property type="project" value="UniProtKB-KW"/>
</dbReference>
<keyword evidence="3" id="KW-0479">Metal-binding</keyword>
<keyword evidence="5" id="KW-0051">Antiviral defense</keyword>
<dbReference type="PROSITE" id="PS51643">
    <property type="entry name" value="HD_CAS3"/>
    <property type="match status" value="1"/>
</dbReference>
<evidence type="ECO:0000256" key="1">
    <source>
        <dbReference type="ARBA" id="ARBA00006847"/>
    </source>
</evidence>
<dbReference type="EC" id="3.6.4.-" evidence="7"/>